<accession>A0A518HSW5</accession>
<dbReference type="Proteomes" id="UP000319004">
    <property type="component" value="Chromosome"/>
</dbReference>
<gene>
    <name evidence="2" type="ORF">Enr13x_37920</name>
</gene>
<protein>
    <submittedName>
        <fullName evidence="2">Uncharacterized protein</fullName>
    </submittedName>
</protein>
<sequence precursor="true">MIRRSALMATACLFVASSFAFGQSLKIENGAGETLTFHYKPAAAGVMDFKSVKLASGGSHSVSVAESDPYYVFVDSENGDVFSSGGTANLRAYASQGKTVDISRGIAAKGDGRGNIRNYKHFSLSGAGRASGMPRDETESLARSRWGSTYVVGNQSVNVTIEFNKRSGSFSGNNSGSLKSIVYYETDNANSWLVTGTWESGNSRGPFQFRVNGNSFRGSWRKSNEANWSSWNGTRLGGG</sequence>
<dbReference type="KEGG" id="snep:Enr13x_37920"/>
<dbReference type="RefSeq" id="WP_145388350.1">
    <property type="nucleotide sequence ID" value="NZ_CP037423.1"/>
</dbReference>
<keyword evidence="1" id="KW-0732">Signal</keyword>
<proteinExistence type="predicted"/>
<dbReference type="AlphaFoldDB" id="A0A518HSW5"/>
<keyword evidence="3" id="KW-1185">Reference proteome</keyword>
<reference evidence="2 3" key="1">
    <citation type="submission" date="2019-03" db="EMBL/GenBank/DDBJ databases">
        <title>Deep-cultivation of Planctomycetes and their phenomic and genomic characterization uncovers novel biology.</title>
        <authorList>
            <person name="Wiegand S."/>
            <person name="Jogler M."/>
            <person name="Boedeker C."/>
            <person name="Pinto D."/>
            <person name="Vollmers J."/>
            <person name="Rivas-Marin E."/>
            <person name="Kohn T."/>
            <person name="Peeters S.H."/>
            <person name="Heuer A."/>
            <person name="Rast P."/>
            <person name="Oberbeckmann S."/>
            <person name="Bunk B."/>
            <person name="Jeske O."/>
            <person name="Meyerdierks A."/>
            <person name="Storesund J.E."/>
            <person name="Kallscheuer N."/>
            <person name="Luecker S."/>
            <person name="Lage O.M."/>
            <person name="Pohl T."/>
            <person name="Merkel B.J."/>
            <person name="Hornburger P."/>
            <person name="Mueller R.-W."/>
            <person name="Bruemmer F."/>
            <person name="Labrenz M."/>
            <person name="Spormann A.M."/>
            <person name="Op den Camp H."/>
            <person name="Overmann J."/>
            <person name="Amann R."/>
            <person name="Jetten M.S.M."/>
            <person name="Mascher T."/>
            <person name="Medema M.H."/>
            <person name="Devos D.P."/>
            <person name="Kaster A.-K."/>
            <person name="Ovreas L."/>
            <person name="Rohde M."/>
            <person name="Galperin M.Y."/>
            <person name="Jogler C."/>
        </authorList>
    </citation>
    <scope>NUCLEOTIDE SEQUENCE [LARGE SCALE GENOMIC DNA]</scope>
    <source>
        <strain evidence="2 3">Enr13</strain>
    </source>
</reference>
<dbReference type="EMBL" id="CP037423">
    <property type="protein sequence ID" value="QDV43932.1"/>
    <property type="molecule type" value="Genomic_DNA"/>
</dbReference>
<name>A0A518HSW5_9BACT</name>
<feature type="chain" id="PRO_5021960500" evidence="1">
    <location>
        <begin position="23"/>
        <end position="239"/>
    </location>
</feature>
<evidence type="ECO:0000256" key="1">
    <source>
        <dbReference type="SAM" id="SignalP"/>
    </source>
</evidence>
<organism evidence="2 3">
    <name type="scientific">Stieleria neptunia</name>
    <dbReference type="NCBI Taxonomy" id="2527979"/>
    <lineage>
        <taxon>Bacteria</taxon>
        <taxon>Pseudomonadati</taxon>
        <taxon>Planctomycetota</taxon>
        <taxon>Planctomycetia</taxon>
        <taxon>Pirellulales</taxon>
        <taxon>Pirellulaceae</taxon>
        <taxon>Stieleria</taxon>
    </lineage>
</organism>
<evidence type="ECO:0000313" key="3">
    <source>
        <dbReference type="Proteomes" id="UP000319004"/>
    </source>
</evidence>
<feature type="signal peptide" evidence="1">
    <location>
        <begin position="1"/>
        <end position="22"/>
    </location>
</feature>
<evidence type="ECO:0000313" key="2">
    <source>
        <dbReference type="EMBL" id="QDV43932.1"/>
    </source>
</evidence>